<name>A0ABU1IWU3_9BACL</name>
<dbReference type="SUPFAM" id="SSF58104">
    <property type="entry name" value="Methyl-accepting chemotaxis protein (MCP) signaling domain"/>
    <property type="match status" value="1"/>
</dbReference>
<dbReference type="Gene3D" id="1.10.287.950">
    <property type="entry name" value="Methyl-accepting chemotaxis protein"/>
    <property type="match status" value="1"/>
</dbReference>
<comment type="subcellular location">
    <subcellularLocation>
        <location evidence="1">Cell membrane</location>
    </subcellularLocation>
</comment>
<dbReference type="Gene3D" id="6.10.340.10">
    <property type="match status" value="1"/>
</dbReference>
<dbReference type="SMART" id="SM00283">
    <property type="entry name" value="MA"/>
    <property type="match status" value="1"/>
</dbReference>
<keyword evidence="3 7" id="KW-0472">Membrane</keyword>
<evidence type="ECO:0000256" key="2">
    <source>
        <dbReference type="ARBA" id="ARBA00022475"/>
    </source>
</evidence>
<accession>A0ABU1IWU3</accession>
<feature type="transmembrane region" description="Helical" evidence="7">
    <location>
        <begin position="202"/>
        <end position="228"/>
    </location>
</feature>
<dbReference type="Proteomes" id="UP001185028">
    <property type="component" value="Unassembled WGS sequence"/>
</dbReference>
<dbReference type="CDD" id="cd06225">
    <property type="entry name" value="HAMP"/>
    <property type="match status" value="1"/>
</dbReference>
<keyword evidence="7" id="KW-0812">Transmembrane</keyword>
<feature type="domain" description="Methyl-accepting transducer" evidence="8">
    <location>
        <begin position="296"/>
        <end position="532"/>
    </location>
</feature>
<dbReference type="PANTHER" id="PTHR32089:SF112">
    <property type="entry name" value="LYSOZYME-LIKE PROTEIN-RELATED"/>
    <property type="match status" value="1"/>
</dbReference>
<evidence type="ECO:0000256" key="6">
    <source>
        <dbReference type="PROSITE-ProRule" id="PRU00284"/>
    </source>
</evidence>
<evidence type="ECO:0000259" key="9">
    <source>
        <dbReference type="PROSITE" id="PS50885"/>
    </source>
</evidence>
<dbReference type="PANTHER" id="PTHR32089">
    <property type="entry name" value="METHYL-ACCEPTING CHEMOTAXIS PROTEIN MCPB"/>
    <property type="match status" value="1"/>
</dbReference>
<dbReference type="EMBL" id="JAVDQH010000005">
    <property type="protein sequence ID" value="MDR6243722.1"/>
    <property type="molecule type" value="Genomic_DNA"/>
</dbReference>
<keyword evidence="4 6" id="KW-0807">Transducer</keyword>
<evidence type="ECO:0000256" key="4">
    <source>
        <dbReference type="ARBA" id="ARBA00023224"/>
    </source>
</evidence>
<evidence type="ECO:0000259" key="8">
    <source>
        <dbReference type="PROSITE" id="PS50111"/>
    </source>
</evidence>
<keyword evidence="7" id="KW-1133">Transmembrane helix</keyword>
<sequence length="582" mass="62911">MPRYLRNRSLVFTSSALIAIILLALIVGMSILNFKQSQKAYYEEIQQVGQALSSQLQLSHSEIQQSLQQLQASDRPTSQELNNLKQQLDAMVGTASIANAYMFPTDITERDGKQYLKELQANQALHDMEMVPGVEYEIPSIVQGAYAQLFQQGTALTEPYKDSAGTWVTYLHMIKDDNGRPLAIFGLDLDAAKVQQDQRNMLLYSLGIGFIIAAVLIGALIILARIVLQPLQKLASVSKLAADGDLTVNLTVKSKNEIGHTAQAFNHMISSLQQLIKGIQSTSANVTRSASDLQISAEKTTEASQEITESMLEVSSGAEMQQKATLECQTSINEMVIGIRRIAESTQVVAELASDTTSRASTGEVEIVTMVEQMQKIEVNMSGTVTVLHELQKLNTSIQGIMSFIREIAEQTNLLALNASIEAARAGDAGKGFAVVAQEIHKLAGRSKDSSDQIDLILKGILTHTEQAVLSIEESVDVAKKGAATSDVAASTFRQIVASIQKVSGQVYEVSAASEQMSASSDQIAASLSQLGSVASNSSANAGKARSSSEEQLALMEEVSSLSQELRNLALELNQVIQRFQV</sequence>
<evidence type="ECO:0000256" key="1">
    <source>
        <dbReference type="ARBA" id="ARBA00004236"/>
    </source>
</evidence>
<proteinExistence type="inferred from homology"/>
<evidence type="ECO:0000256" key="7">
    <source>
        <dbReference type="SAM" id="Phobius"/>
    </source>
</evidence>
<evidence type="ECO:0000256" key="5">
    <source>
        <dbReference type="ARBA" id="ARBA00029447"/>
    </source>
</evidence>
<dbReference type="PROSITE" id="PS50111">
    <property type="entry name" value="CHEMOTAXIS_TRANSDUC_2"/>
    <property type="match status" value="1"/>
</dbReference>
<dbReference type="SMART" id="SM00304">
    <property type="entry name" value="HAMP"/>
    <property type="match status" value="1"/>
</dbReference>
<reference evidence="10 11" key="1">
    <citation type="submission" date="2023-07" db="EMBL/GenBank/DDBJ databases">
        <title>Genomic Encyclopedia of Type Strains, Phase IV (KMG-IV): sequencing the most valuable type-strain genomes for metagenomic binning, comparative biology and taxonomic classification.</title>
        <authorList>
            <person name="Goeker M."/>
        </authorList>
    </citation>
    <scope>NUCLEOTIDE SEQUENCE [LARGE SCALE GENOMIC DNA]</scope>
    <source>
        <strain evidence="10 11">DSM 22170</strain>
    </source>
</reference>
<organism evidence="10 11">
    <name type="scientific">Paenibacillus hunanensis</name>
    <dbReference type="NCBI Taxonomy" id="539262"/>
    <lineage>
        <taxon>Bacteria</taxon>
        <taxon>Bacillati</taxon>
        <taxon>Bacillota</taxon>
        <taxon>Bacilli</taxon>
        <taxon>Bacillales</taxon>
        <taxon>Paenibacillaceae</taxon>
        <taxon>Paenibacillus</taxon>
    </lineage>
</organism>
<dbReference type="Pfam" id="PF00015">
    <property type="entry name" value="MCPsignal"/>
    <property type="match status" value="1"/>
</dbReference>
<dbReference type="PROSITE" id="PS50885">
    <property type="entry name" value="HAMP"/>
    <property type="match status" value="1"/>
</dbReference>
<evidence type="ECO:0000256" key="3">
    <source>
        <dbReference type="ARBA" id="ARBA00023136"/>
    </source>
</evidence>
<keyword evidence="2" id="KW-1003">Cell membrane</keyword>
<gene>
    <name evidence="10" type="ORF">JOC58_001615</name>
</gene>
<feature type="transmembrane region" description="Helical" evidence="7">
    <location>
        <begin position="12"/>
        <end position="32"/>
    </location>
</feature>
<comment type="similarity">
    <text evidence="5">Belongs to the methyl-accepting chemotaxis (MCP) protein family.</text>
</comment>
<evidence type="ECO:0000313" key="11">
    <source>
        <dbReference type="Proteomes" id="UP001185028"/>
    </source>
</evidence>
<feature type="domain" description="HAMP" evidence="9">
    <location>
        <begin position="225"/>
        <end position="277"/>
    </location>
</feature>
<protein>
    <submittedName>
        <fullName evidence="10">Methyl-accepting chemotaxis protein</fullName>
    </submittedName>
</protein>
<dbReference type="InterPro" id="IPR004089">
    <property type="entry name" value="MCPsignal_dom"/>
</dbReference>
<dbReference type="InterPro" id="IPR003660">
    <property type="entry name" value="HAMP_dom"/>
</dbReference>
<dbReference type="RefSeq" id="WP_188776919.1">
    <property type="nucleotide sequence ID" value="NZ_BMMB01000008.1"/>
</dbReference>
<comment type="caution">
    <text evidence="10">The sequence shown here is derived from an EMBL/GenBank/DDBJ whole genome shotgun (WGS) entry which is preliminary data.</text>
</comment>
<keyword evidence="11" id="KW-1185">Reference proteome</keyword>
<dbReference type="Pfam" id="PF00672">
    <property type="entry name" value="HAMP"/>
    <property type="match status" value="1"/>
</dbReference>
<evidence type="ECO:0000313" key="10">
    <source>
        <dbReference type="EMBL" id="MDR6243722.1"/>
    </source>
</evidence>